<dbReference type="EMBL" id="CH671972">
    <property type="protein sequence ID" value="KOB60690.1"/>
    <property type="molecule type" value="Genomic_DNA"/>
</dbReference>
<evidence type="ECO:0000256" key="1">
    <source>
        <dbReference type="SAM" id="Phobius"/>
    </source>
</evidence>
<evidence type="ECO:0008006" key="4">
    <source>
        <dbReference type="Google" id="ProtNLM"/>
    </source>
</evidence>
<proteinExistence type="predicted"/>
<keyword evidence="1" id="KW-1133">Transmembrane helix</keyword>
<dbReference type="KEGG" id="pfh:PFHG_02450"/>
<evidence type="ECO:0000313" key="3">
    <source>
        <dbReference type="Proteomes" id="UP000054289"/>
    </source>
</evidence>
<accession>A0A0L7KC85</accession>
<dbReference type="OrthoDB" id="384272at2759"/>
<sequence>MLRNNNKMKMNLTTKNIVLVSMFSSINALYILLYIFNHTFLQVLCTLSIMILLLSGLLVFLQVHKISEYKENDKLEIVSKEMIESFVMYLYDMINDKLTLIRKYLLWTNTMDNVTLIIVIYCVGNFFSFVNFSVLFYILTWAVFLYNYINDVYITKAYKIVYPYYSDLKAHGKYLFDNIPKLKHIKKTL</sequence>
<feature type="transmembrane region" description="Helical" evidence="1">
    <location>
        <begin position="129"/>
        <end position="149"/>
    </location>
</feature>
<reference evidence="2 3" key="1">
    <citation type="submission" date="2006-03" db="EMBL/GenBank/DDBJ databases">
        <title>Annotation of Plasmodium falciparum HB3.</title>
        <authorList>
            <consortium name="The Broad Institute Genome Sequencing Platform"/>
            <person name="Volkman S.K."/>
            <person name="Neafsey D.E."/>
            <person name="Dash A.P."/>
            <person name="Chitnis C.E."/>
            <person name="Hartl D.L."/>
            <person name="Young S.K."/>
            <person name="Zeng Q."/>
            <person name="Koehrsen M."/>
            <person name="Alvarado L."/>
            <person name="Berlin A."/>
            <person name="Borenstein D."/>
            <person name="Chapman S.B."/>
            <person name="Chen Z."/>
            <person name="Engels R."/>
            <person name="Freedman E."/>
            <person name="Gellesch M."/>
            <person name="Goldberg J."/>
            <person name="Griggs A."/>
            <person name="Gujja S."/>
            <person name="Heilman E.R."/>
            <person name="Heiman D.I."/>
            <person name="Howarth C."/>
            <person name="Jen D."/>
            <person name="Larson L."/>
            <person name="Mehta T."/>
            <person name="Neiman D."/>
            <person name="Park D."/>
            <person name="Pearson M."/>
            <person name="Roberts A."/>
            <person name="Saif S."/>
            <person name="Shea T."/>
            <person name="Shenoy N."/>
            <person name="Sisk P."/>
            <person name="Stolte C."/>
            <person name="Sykes S."/>
            <person name="Walk T."/>
            <person name="White J."/>
            <person name="Yandava C."/>
            <person name="Haas B."/>
            <person name="Henn M.R."/>
            <person name="Nusbaum C."/>
            <person name="Birren B."/>
        </authorList>
    </citation>
    <scope>NUCLEOTIDE SEQUENCE [LARGE SCALE GENOMIC DNA]</scope>
    <source>
        <strain evidence="2">HB3</strain>
    </source>
</reference>
<feature type="transmembrane region" description="Helical" evidence="1">
    <location>
        <begin position="104"/>
        <end position="123"/>
    </location>
</feature>
<evidence type="ECO:0000313" key="2">
    <source>
        <dbReference type="EMBL" id="KOB60690.1"/>
    </source>
</evidence>
<name>A0A0L7KC85_PLAFX</name>
<feature type="transmembrane region" description="Helical" evidence="1">
    <location>
        <begin position="12"/>
        <end position="35"/>
    </location>
</feature>
<dbReference type="Proteomes" id="UP000054289">
    <property type="component" value="Unassembled WGS sequence"/>
</dbReference>
<feature type="transmembrane region" description="Helical" evidence="1">
    <location>
        <begin position="41"/>
        <end position="61"/>
    </location>
</feature>
<dbReference type="AlphaFoldDB" id="A0A0L7KC85"/>
<keyword evidence="1" id="KW-0812">Transmembrane</keyword>
<protein>
    <recommendedName>
        <fullName evidence="4">Reticulon domain-containing protein</fullName>
    </recommendedName>
</protein>
<keyword evidence="1" id="KW-0472">Membrane</keyword>
<reference evidence="3" key="2">
    <citation type="submission" date="2006-03" db="EMBL/GenBank/DDBJ databases">
        <title>The genome sequence of the Plasmodium falciparum HB3.</title>
        <authorList>
            <consortium name="The Broad Institute Genome Sequencing Platform"/>
            <person name="Birren B."/>
            <person name="Lander E."/>
            <person name="Galagan J."/>
            <person name="Nusbaum C."/>
            <person name="Devon K."/>
            <person name="Henn M."/>
            <person name="Jaffe D."/>
            <person name="Butler J."/>
            <person name="Alvarez P."/>
            <person name="Gnerre S."/>
            <person name="Grabherr M."/>
            <person name="Kleber M."/>
            <person name="Mauceli E."/>
            <person name="Brockman W."/>
            <person name="MacCallum I.A."/>
            <person name="Rounsley S."/>
            <person name="Young S."/>
            <person name="LaButti K."/>
            <person name="Pushparaj V."/>
            <person name="DeCaprio D."/>
            <person name="Crawford M."/>
            <person name="Koehrsen M."/>
            <person name="Engels R."/>
            <person name="Montgomery P."/>
            <person name="Pearson M."/>
            <person name="Howarth C."/>
            <person name="Larson L."/>
            <person name="Luoma S."/>
            <person name="White J."/>
            <person name="Kodira C."/>
            <person name="Zeng Q."/>
            <person name="Oleary S."/>
            <person name="Yandava C."/>
            <person name="Alvarado L."/>
            <person name="Wirth D."/>
            <person name="Volkman S."/>
            <person name="Hartl D."/>
        </authorList>
    </citation>
    <scope>NUCLEOTIDE SEQUENCE [LARGE SCALE GENOMIC DNA]</scope>
</reference>
<gene>
    <name evidence="2" type="ORF">PFHG_02450</name>
</gene>
<dbReference type="OMA" id="NRMENVT"/>
<organism evidence="2 3">
    <name type="scientific">Plasmodium falciparum (isolate HB3)</name>
    <dbReference type="NCBI Taxonomy" id="137071"/>
    <lineage>
        <taxon>Eukaryota</taxon>
        <taxon>Sar</taxon>
        <taxon>Alveolata</taxon>
        <taxon>Apicomplexa</taxon>
        <taxon>Aconoidasida</taxon>
        <taxon>Haemosporida</taxon>
        <taxon>Plasmodiidae</taxon>
        <taxon>Plasmodium</taxon>
        <taxon>Plasmodium (Laverania)</taxon>
    </lineage>
</organism>